<evidence type="ECO:0000313" key="2">
    <source>
        <dbReference type="Proteomes" id="UP000053989"/>
    </source>
</evidence>
<sequence length="93" mass="10540">MTGLSIRHLGEHFQRSNSTISNRYFKKMLVIFSSPSIYTKYVRLPHANEPVHPSIRDNPKYYPFFKDAIGAIDGTHIACTPAAAERDTAQNCK</sequence>
<feature type="non-terminal residue" evidence="1">
    <location>
        <position position="93"/>
    </location>
</feature>
<organism evidence="1 2">
    <name type="scientific">Scleroderma citrinum Foug A</name>
    <dbReference type="NCBI Taxonomy" id="1036808"/>
    <lineage>
        <taxon>Eukaryota</taxon>
        <taxon>Fungi</taxon>
        <taxon>Dikarya</taxon>
        <taxon>Basidiomycota</taxon>
        <taxon>Agaricomycotina</taxon>
        <taxon>Agaricomycetes</taxon>
        <taxon>Agaricomycetidae</taxon>
        <taxon>Boletales</taxon>
        <taxon>Sclerodermatineae</taxon>
        <taxon>Sclerodermataceae</taxon>
        <taxon>Scleroderma</taxon>
    </lineage>
</organism>
<proteinExistence type="predicted"/>
<dbReference type="OrthoDB" id="2649332at2759"/>
<evidence type="ECO:0008006" key="3">
    <source>
        <dbReference type="Google" id="ProtNLM"/>
    </source>
</evidence>
<dbReference type="AlphaFoldDB" id="A0A0C2ZRD1"/>
<reference evidence="2" key="2">
    <citation type="submission" date="2015-01" db="EMBL/GenBank/DDBJ databases">
        <title>Evolutionary Origins and Diversification of the Mycorrhizal Mutualists.</title>
        <authorList>
            <consortium name="DOE Joint Genome Institute"/>
            <consortium name="Mycorrhizal Genomics Consortium"/>
            <person name="Kohler A."/>
            <person name="Kuo A."/>
            <person name="Nagy L.G."/>
            <person name="Floudas D."/>
            <person name="Copeland A."/>
            <person name="Barry K.W."/>
            <person name="Cichocki N."/>
            <person name="Veneault-Fourrey C."/>
            <person name="LaButti K."/>
            <person name="Lindquist E.A."/>
            <person name="Lipzen A."/>
            <person name="Lundell T."/>
            <person name="Morin E."/>
            <person name="Murat C."/>
            <person name="Riley R."/>
            <person name="Ohm R."/>
            <person name="Sun H."/>
            <person name="Tunlid A."/>
            <person name="Henrissat B."/>
            <person name="Grigoriev I.V."/>
            <person name="Hibbett D.S."/>
            <person name="Martin F."/>
        </authorList>
    </citation>
    <scope>NUCLEOTIDE SEQUENCE [LARGE SCALE GENOMIC DNA]</scope>
    <source>
        <strain evidence="2">Foug A</strain>
    </source>
</reference>
<dbReference type="EMBL" id="KN822140">
    <property type="protein sequence ID" value="KIM55122.1"/>
    <property type="molecule type" value="Genomic_DNA"/>
</dbReference>
<reference evidence="1 2" key="1">
    <citation type="submission" date="2014-04" db="EMBL/GenBank/DDBJ databases">
        <authorList>
            <consortium name="DOE Joint Genome Institute"/>
            <person name="Kuo A."/>
            <person name="Kohler A."/>
            <person name="Nagy L.G."/>
            <person name="Floudas D."/>
            <person name="Copeland A."/>
            <person name="Barry K.W."/>
            <person name="Cichocki N."/>
            <person name="Veneault-Fourrey C."/>
            <person name="LaButti K."/>
            <person name="Lindquist E.A."/>
            <person name="Lipzen A."/>
            <person name="Lundell T."/>
            <person name="Morin E."/>
            <person name="Murat C."/>
            <person name="Sun H."/>
            <person name="Tunlid A."/>
            <person name="Henrissat B."/>
            <person name="Grigoriev I.V."/>
            <person name="Hibbett D.S."/>
            <person name="Martin F."/>
            <person name="Nordberg H.P."/>
            <person name="Cantor M.N."/>
            <person name="Hua S.X."/>
        </authorList>
    </citation>
    <scope>NUCLEOTIDE SEQUENCE [LARGE SCALE GENOMIC DNA]</scope>
    <source>
        <strain evidence="1 2">Foug A</strain>
    </source>
</reference>
<gene>
    <name evidence="1" type="ORF">SCLCIDRAFT_53232</name>
</gene>
<evidence type="ECO:0000313" key="1">
    <source>
        <dbReference type="EMBL" id="KIM55122.1"/>
    </source>
</evidence>
<dbReference type="STRING" id="1036808.A0A0C2ZRD1"/>
<accession>A0A0C2ZRD1</accession>
<dbReference type="InParanoid" id="A0A0C2ZRD1"/>
<dbReference type="HOGENOM" id="CLU_040082_6_1_1"/>
<name>A0A0C2ZRD1_9AGAM</name>
<protein>
    <recommendedName>
        <fullName evidence="3">DDE Tnp4 domain-containing protein</fullName>
    </recommendedName>
</protein>
<keyword evidence="2" id="KW-1185">Reference proteome</keyword>
<dbReference type="Proteomes" id="UP000053989">
    <property type="component" value="Unassembled WGS sequence"/>
</dbReference>